<evidence type="ECO:0000256" key="9">
    <source>
        <dbReference type="ARBA" id="ARBA00022801"/>
    </source>
</evidence>
<dbReference type="InterPro" id="IPR027806">
    <property type="entry name" value="HARBI1_dom"/>
</dbReference>
<evidence type="ECO:0000259" key="14">
    <source>
        <dbReference type="Pfam" id="PF13359"/>
    </source>
</evidence>
<keyword evidence="16" id="KW-1185">Reference proteome</keyword>
<dbReference type="Proteomes" id="UP000007110">
    <property type="component" value="Unassembled WGS sequence"/>
</dbReference>
<accession>A0A7M7NED8</accession>
<dbReference type="PANTHER" id="PTHR22930:SF286">
    <property type="entry name" value="NUCLEASE HARBI1"/>
    <property type="match status" value="1"/>
</dbReference>
<dbReference type="GO" id="GO:0004518">
    <property type="term" value="F:nuclease activity"/>
    <property type="evidence" value="ECO:0007669"/>
    <property type="project" value="UniProtKB-KW"/>
</dbReference>
<evidence type="ECO:0000256" key="7">
    <source>
        <dbReference type="ARBA" id="ARBA00022722"/>
    </source>
</evidence>
<feature type="domain" description="DDE Tnp4" evidence="14">
    <location>
        <begin position="234"/>
        <end position="405"/>
    </location>
</feature>
<dbReference type="GO" id="GO:0005737">
    <property type="term" value="C:cytoplasm"/>
    <property type="evidence" value="ECO:0007669"/>
    <property type="project" value="UniProtKB-SubCell"/>
</dbReference>
<evidence type="ECO:0000256" key="5">
    <source>
        <dbReference type="ARBA" id="ARBA00015519"/>
    </source>
</evidence>
<dbReference type="PANTHER" id="PTHR22930">
    <property type="match status" value="1"/>
</dbReference>
<keyword evidence="6" id="KW-0963">Cytoplasm</keyword>
<dbReference type="GO" id="GO:0005634">
    <property type="term" value="C:nucleus"/>
    <property type="evidence" value="ECO:0007669"/>
    <property type="project" value="UniProtKB-SubCell"/>
</dbReference>
<dbReference type="OMA" id="NEDAPDH"/>
<evidence type="ECO:0000256" key="11">
    <source>
        <dbReference type="ARBA" id="ARBA00030126"/>
    </source>
</evidence>
<keyword evidence="8" id="KW-0479">Metal-binding</keyword>
<dbReference type="PRINTS" id="PR02086">
    <property type="entry name" value="PUTNUCHARBI1"/>
</dbReference>
<evidence type="ECO:0000256" key="1">
    <source>
        <dbReference type="ARBA" id="ARBA00001968"/>
    </source>
</evidence>
<dbReference type="InterPro" id="IPR045249">
    <property type="entry name" value="HARBI1-like"/>
</dbReference>
<keyword evidence="9" id="KW-0378">Hydrolase</keyword>
<comment type="function">
    <text evidence="12">Transposase-derived protein that may have nuclease activity. Does not have transposase activity.</text>
</comment>
<organism evidence="15 16">
    <name type="scientific">Strongylocentrotus purpuratus</name>
    <name type="common">Purple sea urchin</name>
    <dbReference type="NCBI Taxonomy" id="7668"/>
    <lineage>
        <taxon>Eukaryota</taxon>
        <taxon>Metazoa</taxon>
        <taxon>Echinodermata</taxon>
        <taxon>Eleutherozoa</taxon>
        <taxon>Echinozoa</taxon>
        <taxon>Echinoidea</taxon>
        <taxon>Euechinoidea</taxon>
        <taxon>Echinacea</taxon>
        <taxon>Camarodonta</taxon>
        <taxon>Echinidea</taxon>
        <taxon>Strongylocentrotidae</taxon>
        <taxon>Strongylocentrotus</taxon>
    </lineage>
</organism>
<protein>
    <recommendedName>
        <fullName evidence="5">Putative nuclease HARBI1</fullName>
    </recommendedName>
    <alternativeName>
        <fullName evidence="11">Harbinger transposase-derived nuclease</fullName>
    </alternativeName>
</protein>
<evidence type="ECO:0000256" key="4">
    <source>
        <dbReference type="ARBA" id="ARBA00006958"/>
    </source>
</evidence>
<sequence>MANPTHIDPGTGTLNLPEPSSDNREELLVVETDVLSIIASQTVRKIPSGFKITCNLKPAFIGCGELDDFCSILIHYRSGYIRDKLLDGFLAHSEVERQLGIGGPIGEMAQEDGQLETKGMAFLMRFRFDREGIIEITGMIHDDIAPRANRNHAIQPVDKVCAALHFYATGCFQNTDGDTMKISQPSISRIIHQVSLALVRRLGEHVRLPNEEERRVNADTFYRMANFPGIIGLIDGTNVRIQAPTENEEQFVNRKRYHSINVQIVVNAKSEIINVNAQWPGSVHDSRILRESGLDEVLENTEGHLLGIVVIPSTMADDTFSPTTKPCGRTLYIAFNSFSINWFCHKYWLYLPLLILYYRAHKHTRCLVERSIGQLKRRFHCLHGELRVSPLKASRIIASCCVLHNIAKRMNMPDNEDAPDHPDDEQPPHEIVMEHDGVSGQAYRQHIVDNHFVWCIFNVLQF</sequence>
<dbReference type="AlphaFoldDB" id="A0A7M7NED8"/>
<evidence type="ECO:0000313" key="16">
    <source>
        <dbReference type="Proteomes" id="UP000007110"/>
    </source>
</evidence>
<dbReference type="Pfam" id="PF13359">
    <property type="entry name" value="DDE_Tnp_4"/>
    <property type="match status" value="1"/>
</dbReference>
<keyword evidence="7" id="KW-0540">Nuclease</keyword>
<dbReference type="OrthoDB" id="10062286at2759"/>
<dbReference type="GO" id="GO:0046872">
    <property type="term" value="F:metal ion binding"/>
    <property type="evidence" value="ECO:0007669"/>
    <property type="project" value="UniProtKB-KW"/>
</dbReference>
<comment type="subcellular location">
    <subcellularLocation>
        <location evidence="3">Cytoplasm</location>
    </subcellularLocation>
    <subcellularLocation>
        <location evidence="2">Nucleus</location>
    </subcellularLocation>
</comment>
<reference evidence="15" key="2">
    <citation type="submission" date="2021-01" db="UniProtKB">
        <authorList>
            <consortium name="EnsemblMetazoa"/>
        </authorList>
    </citation>
    <scope>IDENTIFICATION</scope>
</reference>
<comment type="similarity">
    <text evidence="4">Belongs to the HARBI1 family.</text>
</comment>
<proteinExistence type="inferred from homology"/>
<feature type="region of interest" description="Disordered" evidence="13">
    <location>
        <begin position="1"/>
        <end position="22"/>
    </location>
</feature>
<dbReference type="GeneID" id="115921280"/>
<dbReference type="KEGG" id="spu:115921280"/>
<evidence type="ECO:0000256" key="6">
    <source>
        <dbReference type="ARBA" id="ARBA00022490"/>
    </source>
</evidence>
<evidence type="ECO:0000256" key="10">
    <source>
        <dbReference type="ARBA" id="ARBA00023242"/>
    </source>
</evidence>
<evidence type="ECO:0000256" key="2">
    <source>
        <dbReference type="ARBA" id="ARBA00004123"/>
    </source>
</evidence>
<evidence type="ECO:0000256" key="8">
    <source>
        <dbReference type="ARBA" id="ARBA00022723"/>
    </source>
</evidence>
<evidence type="ECO:0000313" key="15">
    <source>
        <dbReference type="EnsemblMetazoa" id="XP_030834470"/>
    </source>
</evidence>
<keyword evidence="10" id="KW-0539">Nucleus</keyword>
<dbReference type="InParanoid" id="A0A7M7NED8"/>
<dbReference type="GO" id="GO:0016787">
    <property type="term" value="F:hydrolase activity"/>
    <property type="evidence" value="ECO:0007669"/>
    <property type="project" value="UniProtKB-KW"/>
</dbReference>
<evidence type="ECO:0000256" key="13">
    <source>
        <dbReference type="SAM" id="MobiDB-lite"/>
    </source>
</evidence>
<evidence type="ECO:0000256" key="3">
    <source>
        <dbReference type="ARBA" id="ARBA00004496"/>
    </source>
</evidence>
<reference evidence="16" key="1">
    <citation type="submission" date="2015-02" db="EMBL/GenBank/DDBJ databases">
        <title>Genome sequencing for Strongylocentrotus purpuratus.</title>
        <authorList>
            <person name="Murali S."/>
            <person name="Liu Y."/>
            <person name="Vee V."/>
            <person name="English A."/>
            <person name="Wang M."/>
            <person name="Skinner E."/>
            <person name="Han Y."/>
            <person name="Muzny D.M."/>
            <person name="Worley K.C."/>
            <person name="Gibbs R.A."/>
        </authorList>
    </citation>
    <scope>NUCLEOTIDE SEQUENCE</scope>
</reference>
<dbReference type="EnsemblMetazoa" id="XM_030978610">
    <property type="protein sequence ID" value="XP_030834470"/>
    <property type="gene ID" value="LOC115921280"/>
</dbReference>
<evidence type="ECO:0000256" key="12">
    <source>
        <dbReference type="ARBA" id="ARBA00045850"/>
    </source>
</evidence>
<dbReference type="InterPro" id="IPR026103">
    <property type="entry name" value="HARBI1_animal"/>
</dbReference>
<comment type="cofactor">
    <cofactor evidence="1">
        <name>a divalent metal cation</name>
        <dbReference type="ChEBI" id="CHEBI:60240"/>
    </cofactor>
</comment>
<dbReference type="RefSeq" id="XP_030834470.1">
    <property type="nucleotide sequence ID" value="XM_030978610.1"/>
</dbReference>
<name>A0A7M7NED8_STRPU</name>